<dbReference type="EMBL" id="MN136198">
    <property type="protein sequence ID" value="QEM42993.1"/>
    <property type="molecule type" value="Genomic_DNA"/>
</dbReference>
<evidence type="ECO:0000256" key="1">
    <source>
        <dbReference type="SAM" id="Coils"/>
    </source>
</evidence>
<protein>
    <submittedName>
        <fullName evidence="2">Uncharacterized protein</fullName>
    </submittedName>
</protein>
<feature type="coiled-coil region" evidence="1">
    <location>
        <begin position="60"/>
        <end position="87"/>
    </location>
</feature>
<organism evidence="2 3">
    <name type="scientific">Escherichia phage vB_EcoM_4HA13</name>
    <dbReference type="NCBI Taxonomy" id="2601675"/>
    <lineage>
        <taxon>Viruses</taxon>
        <taxon>Duplodnaviria</taxon>
        <taxon>Heunggongvirae</taxon>
        <taxon>Uroviricota</taxon>
        <taxon>Caudoviricetes</taxon>
        <taxon>Chaseviridae</taxon>
        <taxon>Cleopatravirinae</taxon>
        <taxon>Sabourvirus</taxon>
        <taxon>Sabourvirus sv4HA13</taxon>
    </lineage>
</organism>
<reference evidence="2" key="1">
    <citation type="submission" date="2019-07" db="EMBL/GenBank/DDBJ databases">
        <authorList>
            <person name="Lin J."/>
            <person name="Cucic S."/>
            <person name="Klem A."/>
            <person name="Kropinski A."/>
            <person name="Anany H."/>
        </authorList>
    </citation>
    <scope>NUCLEOTIDE SEQUENCE [LARGE SCALE GENOMIC DNA]</scope>
</reference>
<evidence type="ECO:0000313" key="2">
    <source>
        <dbReference type="EMBL" id="QEM42993.1"/>
    </source>
</evidence>
<proteinExistence type="predicted"/>
<keyword evidence="1" id="KW-0175">Coiled coil</keyword>
<accession>A0A7D0J9F0</accession>
<keyword evidence="3" id="KW-1185">Reference proteome</keyword>
<evidence type="ECO:0000313" key="3">
    <source>
        <dbReference type="Proteomes" id="UP000509770"/>
    </source>
</evidence>
<sequence>MEYHKLPEHIEHLKAKLVKARELYSEVAHKENLHTAGKVEITLNAAGYYGKCYISGEALRKLVHAEIAELEQKLGSAEEQHKVLEKVAVGLIK</sequence>
<dbReference type="Proteomes" id="UP000509770">
    <property type="component" value="Segment"/>
</dbReference>
<gene>
    <name evidence="2" type="ORF">AC4HA13_0021</name>
</gene>
<name>A0A7D0J9F0_9CAUD</name>